<dbReference type="STRING" id="1324314.BVG16_17840"/>
<gene>
    <name evidence="4" type="ORF">BVG16_17840</name>
</gene>
<dbReference type="OrthoDB" id="396512at2"/>
<dbReference type="PANTHER" id="PTHR43685">
    <property type="entry name" value="GLYCOSYLTRANSFERASE"/>
    <property type="match status" value="1"/>
</dbReference>
<evidence type="ECO:0000259" key="2">
    <source>
        <dbReference type="Pfam" id="PF00535"/>
    </source>
</evidence>
<dbReference type="GO" id="GO:0016757">
    <property type="term" value="F:glycosyltransferase activity"/>
    <property type="evidence" value="ECO:0007669"/>
    <property type="project" value="InterPro"/>
</dbReference>
<comment type="caution">
    <text evidence="4">The sequence shown here is derived from an EMBL/GenBank/DDBJ whole genome shotgun (WGS) entry which is preliminary data.</text>
</comment>
<organism evidence="4 5">
    <name type="scientific">Paenibacillus selenitireducens</name>
    <dbReference type="NCBI Taxonomy" id="1324314"/>
    <lineage>
        <taxon>Bacteria</taxon>
        <taxon>Bacillati</taxon>
        <taxon>Bacillota</taxon>
        <taxon>Bacilli</taxon>
        <taxon>Bacillales</taxon>
        <taxon>Paenibacillaceae</taxon>
        <taxon>Paenibacillus</taxon>
    </lineage>
</organism>
<dbReference type="Gene3D" id="3.40.50.2000">
    <property type="entry name" value="Glycogen Phosphorylase B"/>
    <property type="match status" value="2"/>
</dbReference>
<dbReference type="Pfam" id="PF00535">
    <property type="entry name" value="Glycos_transf_2"/>
    <property type="match status" value="1"/>
</dbReference>
<dbReference type="AlphaFoldDB" id="A0A1T2X855"/>
<dbReference type="Proteomes" id="UP000190188">
    <property type="component" value="Unassembled WGS sequence"/>
</dbReference>
<dbReference type="InterPro" id="IPR029044">
    <property type="entry name" value="Nucleotide-diphossugar_trans"/>
</dbReference>
<accession>A0A1T2X855</accession>
<feature type="domain" description="Glycosyl transferase family 1" evidence="1">
    <location>
        <begin position="213"/>
        <end position="376"/>
    </location>
</feature>
<evidence type="ECO:0000259" key="3">
    <source>
        <dbReference type="Pfam" id="PF13439"/>
    </source>
</evidence>
<dbReference type="Pfam" id="PF13439">
    <property type="entry name" value="Glyco_transf_4"/>
    <property type="match status" value="1"/>
</dbReference>
<feature type="domain" description="Glycosyltransferase subfamily 4-like N-terminal" evidence="3">
    <location>
        <begin position="16"/>
        <end position="193"/>
    </location>
</feature>
<dbReference type="InterPro" id="IPR028098">
    <property type="entry name" value="Glyco_trans_4-like_N"/>
</dbReference>
<dbReference type="Gene3D" id="3.90.550.10">
    <property type="entry name" value="Spore Coat Polysaccharide Biosynthesis Protein SpsA, Chain A"/>
    <property type="match status" value="1"/>
</dbReference>
<evidence type="ECO:0008006" key="6">
    <source>
        <dbReference type="Google" id="ProtNLM"/>
    </source>
</evidence>
<dbReference type="PANTHER" id="PTHR43685:SF2">
    <property type="entry name" value="GLYCOSYLTRANSFERASE 2-LIKE DOMAIN-CONTAINING PROTEIN"/>
    <property type="match status" value="1"/>
</dbReference>
<dbReference type="InterPro" id="IPR050834">
    <property type="entry name" value="Glycosyltransf_2"/>
</dbReference>
<dbReference type="EMBL" id="MSZX01000007">
    <property type="protein sequence ID" value="OPA76079.1"/>
    <property type="molecule type" value="Genomic_DNA"/>
</dbReference>
<evidence type="ECO:0000313" key="5">
    <source>
        <dbReference type="Proteomes" id="UP000190188"/>
    </source>
</evidence>
<feature type="domain" description="Glycosyltransferase 2-like" evidence="2">
    <location>
        <begin position="430"/>
        <end position="570"/>
    </location>
</feature>
<reference evidence="4 5" key="1">
    <citation type="submission" date="2017-01" db="EMBL/GenBank/DDBJ databases">
        <title>Genome analysis of Paenibacillus selenitrireducens ES3-24.</title>
        <authorList>
            <person name="Xu D."/>
            <person name="Yao R."/>
            <person name="Zheng S."/>
        </authorList>
    </citation>
    <scope>NUCLEOTIDE SEQUENCE [LARGE SCALE GENOMIC DNA]</scope>
    <source>
        <strain evidence="4 5">ES3-24</strain>
    </source>
</reference>
<dbReference type="CDD" id="cd00761">
    <property type="entry name" value="Glyco_tranf_GTA_type"/>
    <property type="match status" value="1"/>
</dbReference>
<evidence type="ECO:0000259" key="1">
    <source>
        <dbReference type="Pfam" id="PF00534"/>
    </source>
</evidence>
<sequence>MKIWYLTSEYPPDFGGGISMYIEQVAAMFARQKHEVTVIVRDPKGNAIEYPEKNLRVVRFQHMQGPQYQYLGYWAALAFEYAEETLDLIDRDEDSPDIIEVQDYNAIGYYLLQKKYLKDPRLENTKIVVHLHTPTFELARINQLPRYEFPTYWIGQMEKFCINAADAIVTQSEFLKSKIQPYAPHKEINVIPLPYSIQDDPVWKAECSYGTDILYMGRSEFRKGVIQLIKGMEKLWLQGHHYTLTMLGGDTYFHPRGTMLGEWLKKKYARWVQEGKLVFKDTVPPQQLNNELKNARVAVIPSLYENYPYNCIIAMSTGTPVIVSRTGGQAEMVDVHGRSGYIFDWDQDDDFESKMLELLQKNNNELQELGEKGYERIRNLCNIDENYQKRSQLYEITLQQKNSQKYPTSQSIPRKSEITQRINSEKDLLSIVIPYYNLADYLMETLESALNITYKSYEIVIINDGSSDLKAIELLNDIRKKNNTKIRIIDIENGGLANARNVGATHAKGEFLAFLDADDIIKPEFYGKAIDLLKTYNNISFVYSWVEFFGARTGIWPTFNTEFPYLLGMNQLTAFVVVRREDFINFGWNRSIMEYGLEDFEGWVTMCENGCSGISIPEPLVQYRVRPESMSRQFNRDMLIYLLDTLSLHHPKLYHEHGLEIYNLLVANGPGYLWNNPTFAHPPVEYHAGQQQVGEIQNDNVVKYELMRVANSRWGNRFIRAFFKLKLNRIFK</sequence>
<dbReference type="RefSeq" id="WP_078500213.1">
    <property type="nucleotide sequence ID" value="NZ_MSZX01000007.1"/>
</dbReference>
<dbReference type="Pfam" id="PF00534">
    <property type="entry name" value="Glycos_transf_1"/>
    <property type="match status" value="1"/>
</dbReference>
<evidence type="ECO:0000313" key="4">
    <source>
        <dbReference type="EMBL" id="OPA76079.1"/>
    </source>
</evidence>
<dbReference type="CDD" id="cd03801">
    <property type="entry name" value="GT4_PimA-like"/>
    <property type="match status" value="1"/>
</dbReference>
<protein>
    <recommendedName>
        <fullName evidence="6">Glycosyltransferase</fullName>
    </recommendedName>
</protein>
<name>A0A1T2X855_9BACL</name>
<dbReference type="InterPro" id="IPR001173">
    <property type="entry name" value="Glyco_trans_2-like"/>
</dbReference>
<dbReference type="SUPFAM" id="SSF53448">
    <property type="entry name" value="Nucleotide-diphospho-sugar transferases"/>
    <property type="match status" value="1"/>
</dbReference>
<dbReference type="InterPro" id="IPR001296">
    <property type="entry name" value="Glyco_trans_1"/>
</dbReference>
<dbReference type="SUPFAM" id="SSF53756">
    <property type="entry name" value="UDP-Glycosyltransferase/glycogen phosphorylase"/>
    <property type="match status" value="1"/>
</dbReference>
<proteinExistence type="predicted"/>
<keyword evidence="5" id="KW-1185">Reference proteome</keyword>